<name>A0A381TFG0_9ZZZZ</name>
<evidence type="ECO:0000256" key="1">
    <source>
        <dbReference type="ARBA" id="ARBA00023125"/>
    </source>
</evidence>
<gene>
    <name evidence="3" type="ORF">METZ01_LOCUS67095</name>
</gene>
<dbReference type="InterPro" id="IPR009061">
    <property type="entry name" value="DNA-bd_dom_put_sf"/>
</dbReference>
<feature type="domain" description="HTH merR-type" evidence="2">
    <location>
        <begin position="11"/>
        <end position="79"/>
    </location>
</feature>
<accession>A0A381TFG0</accession>
<dbReference type="PANTHER" id="PTHR30204">
    <property type="entry name" value="REDOX-CYCLING DRUG-SENSING TRANSCRIPTIONAL ACTIVATOR SOXR"/>
    <property type="match status" value="1"/>
</dbReference>
<dbReference type="PANTHER" id="PTHR30204:SF15">
    <property type="entry name" value="BLL5018 PROTEIN"/>
    <property type="match status" value="1"/>
</dbReference>
<dbReference type="CDD" id="cd04765">
    <property type="entry name" value="HTH_MlrA-like_sg2"/>
    <property type="match status" value="1"/>
</dbReference>
<dbReference type="InterPro" id="IPR047057">
    <property type="entry name" value="MerR_fam"/>
</dbReference>
<dbReference type="Pfam" id="PF13411">
    <property type="entry name" value="MerR_1"/>
    <property type="match status" value="1"/>
</dbReference>
<dbReference type="SUPFAM" id="SSF46955">
    <property type="entry name" value="Putative DNA-binding domain"/>
    <property type="match status" value="1"/>
</dbReference>
<dbReference type="GO" id="GO:0003700">
    <property type="term" value="F:DNA-binding transcription factor activity"/>
    <property type="evidence" value="ECO:0007669"/>
    <property type="project" value="InterPro"/>
</dbReference>
<evidence type="ECO:0000259" key="2">
    <source>
        <dbReference type="PROSITE" id="PS50937"/>
    </source>
</evidence>
<organism evidence="3">
    <name type="scientific">marine metagenome</name>
    <dbReference type="NCBI Taxonomy" id="408172"/>
    <lineage>
        <taxon>unclassified sequences</taxon>
        <taxon>metagenomes</taxon>
        <taxon>ecological metagenomes</taxon>
    </lineage>
</organism>
<dbReference type="PROSITE" id="PS50937">
    <property type="entry name" value="HTH_MERR_2"/>
    <property type="match status" value="1"/>
</dbReference>
<dbReference type="SMART" id="SM00422">
    <property type="entry name" value="HTH_MERR"/>
    <property type="match status" value="1"/>
</dbReference>
<dbReference type="InterPro" id="IPR000551">
    <property type="entry name" value="MerR-type_HTH_dom"/>
</dbReference>
<dbReference type="Gene3D" id="1.10.1660.10">
    <property type="match status" value="1"/>
</dbReference>
<dbReference type="EMBL" id="UINC01004427">
    <property type="protein sequence ID" value="SVA14241.1"/>
    <property type="molecule type" value="Genomic_DNA"/>
</dbReference>
<reference evidence="3" key="1">
    <citation type="submission" date="2018-05" db="EMBL/GenBank/DDBJ databases">
        <authorList>
            <person name="Lanie J.A."/>
            <person name="Ng W.-L."/>
            <person name="Kazmierczak K.M."/>
            <person name="Andrzejewski T.M."/>
            <person name="Davidsen T.M."/>
            <person name="Wayne K.J."/>
            <person name="Tettelin H."/>
            <person name="Glass J.I."/>
            <person name="Rusch D."/>
            <person name="Podicherti R."/>
            <person name="Tsui H.-C.T."/>
            <person name="Winkler M.E."/>
        </authorList>
    </citation>
    <scope>NUCLEOTIDE SEQUENCE</scope>
</reference>
<dbReference type="GO" id="GO:0003677">
    <property type="term" value="F:DNA binding"/>
    <property type="evidence" value="ECO:0007669"/>
    <property type="project" value="UniProtKB-KW"/>
</dbReference>
<keyword evidence="1" id="KW-0238">DNA-binding</keyword>
<proteinExistence type="predicted"/>
<sequence>MISKGPDAYRTIGEASEEVGVPSYVLRFWETKFKQVRPVKRSGGRRFYRPNDIKILMIIKTLLHKDGLTIKGAIEHLKKVNLSEISSLSRNLFLNRENQGGSDHYKEDIQIILEDLKGIHSILT</sequence>
<evidence type="ECO:0000313" key="3">
    <source>
        <dbReference type="EMBL" id="SVA14241.1"/>
    </source>
</evidence>
<protein>
    <recommendedName>
        <fullName evidence="2">HTH merR-type domain-containing protein</fullName>
    </recommendedName>
</protein>
<dbReference type="AlphaFoldDB" id="A0A381TFG0"/>